<dbReference type="PIRSF" id="PIRSF028983">
    <property type="entry name" value="BCP1"/>
    <property type="match status" value="1"/>
</dbReference>
<evidence type="ECO:0000256" key="1">
    <source>
        <dbReference type="ARBA" id="ARBA00006781"/>
    </source>
</evidence>
<sequence>TFTYSLNTKMAASKKKRMEEDMEDENDKNEEDIDDSEEDYMDSDGEEEEEAIMNEEVQVDFEARVPEDSDFHGIKNLLKQVFLKSHVNTSELTDVIISQNYIGSVVKQTIMSDDEDDDDEEDDNTVMAVTTVINITERQDLSCVKQLKALLEEKCQECAKDQKEKWFKVLHDQDKQIGFLINERFINLPPNLAVPIFESLVKEMEKARQKKMKYDFNYYLMLCKSLKMTTDAGTQQDVFFINSEEEIFRDASELNFSYSVADEKAAVGKGGWSSEEDMDSFRTVLLIPAEKLDNIIQRIKDELAAT</sequence>
<dbReference type="EMBL" id="JBJQND010000010">
    <property type="protein sequence ID" value="KAL3863541.1"/>
    <property type="molecule type" value="Genomic_DNA"/>
</dbReference>
<accession>A0ABD3VPM5</accession>
<dbReference type="PANTHER" id="PTHR13261">
    <property type="entry name" value="BRCA2 AND CDKN1A INTERACTING PROTEIN"/>
    <property type="match status" value="1"/>
</dbReference>
<feature type="compositionally biased region" description="Acidic residues" evidence="2">
    <location>
        <begin position="20"/>
        <end position="49"/>
    </location>
</feature>
<proteinExistence type="inferred from homology"/>
<evidence type="ECO:0000313" key="3">
    <source>
        <dbReference type="EMBL" id="KAL3863541.1"/>
    </source>
</evidence>
<name>A0ABD3VPM5_SINWO</name>
<dbReference type="Pfam" id="PF13862">
    <property type="entry name" value="BCCIP"/>
    <property type="match status" value="1"/>
</dbReference>
<feature type="region of interest" description="Disordered" evidence="2">
    <location>
        <begin position="1"/>
        <end position="49"/>
    </location>
</feature>
<feature type="compositionally biased region" description="Polar residues" evidence="2">
    <location>
        <begin position="1"/>
        <end position="10"/>
    </location>
</feature>
<evidence type="ECO:0000313" key="4">
    <source>
        <dbReference type="Proteomes" id="UP001634394"/>
    </source>
</evidence>
<protein>
    <recommendedName>
        <fullName evidence="5">Protein BCCIP homolog</fullName>
    </recommendedName>
</protein>
<reference evidence="3 4" key="1">
    <citation type="submission" date="2024-11" db="EMBL/GenBank/DDBJ databases">
        <title>Chromosome-level genome assembly of the freshwater bivalve Anodonta woodiana.</title>
        <authorList>
            <person name="Chen X."/>
        </authorList>
    </citation>
    <scope>NUCLEOTIDE SEQUENCE [LARGE SCALE GENOMIC DNA]</scope>
    <source>
        <strain evidence="3">MN2024</strain>
        <tissue evidence="3">Gills</tissue>
    </source>
</reference>
<dbReference type="Proteomes" id="UP001634394">
    <property type="component" value="Unassembled WGS sequence"/>
</dbReference>
<organism evidence="3 4">
    <name type="scientific">Sinanodonta woodiana</name>
    <name type="common">Chinese pond mussel</name>
    <name type="synonym">Anodonta woodiana</name>
    <dbReference type="NCBI Taxonomy" id="1069815"/>
    <lineage>
        <taxon>Eukaryota</taxon>
        <taxon>Metazoa</taxon>
        <taxon>Spiralia</taxon>
        <taxon>Lophotrochozoa</taxon>
        <taxon>Mollusca</taxon>
        <taxon>Bivalvia</taxon>
        <taxon>Autobranchia</taxon>
        <taxon>Heteroconchia</taxon>
        <taxon>Palaeoheterodonta</taxon>
        <taxon>Unionida</taxon>
        <taxon>Unionoidea</taxon>
        <taxon>Unionidae</taxon>
        <taxon>Unioninae</taxon>
        <taxon>Sinanodonta</taxon>
    </lineage>
</organism>
<dbReference type="AlphaFoldDB" id="A0ABD3VPM5"/>
<evidence type="ECO:0000256" key="2">
    <source>
        <dbReference type="SAM" id="MobiDB-lite"/>
    </source>
</evidence>
<keyword evidence="4" id="KW-1185">Reference proteome</keyword>
<dbReference type="InterPro" id="IPR025602">
    <property type="entry name" value="BCP1_family"/>
</dbReference>
<dbReference type="PANTHER" id="PTHR13261:SF0">
    <property type="entry name" value="BRCA2 AND CDKN1A-INTERACTING PROTEIN"/>
    <property type="match status" value="1"/>
</dbReference>
<comment type="caution">
    <text evidence="3">The sequence shown here is derived from an EMBL/GenBank/DDBJ whole genome shotgun (WGS) entry which is preliminary data.</text>
</comment>
<feature type="non-terminal residue" evidence="3">
    <location>
        <position position="1"/>
    </location>
</feature>
<evidence type="ECO:0008006" key="5">
    <source>
        <dbReference type="Google" id="ProtNLM"/>
    </source>
</evidence>
<gene>
    <name evidence="3" type="ORF">ACJMK2_005292</name>
</gene>
<comment type="similarity">
    <text evidence="1">Belongs to the BCP1 family.</text>
</comment>